<feature type="compositionally biased region" description="Basic and acidic residues" evidence="1">
    <location>
        <begin position="45"/>
        <end position="55"/>
    </location>
</feature>
<feature type="region of interest" description="Disordered" evidence="1">
    <location>
        <begin position="1"/>
        <end position="55"/>
    </location>
</feature>
<dbReference type="PANTHER" id="PTHR33744:SF1">
    <property type="entry name" value="DNA-BINDING TRANSCRIPTIONAL ACTIVATOR ADER"/>
    <property type="match status" value="1"/>
</dbReference>
<feature type="domain" description="PucR C-terminal helix-turn-helix" evidence="2">
    <location>
        <begin position="488"/>
        <end position="546"/>
    </location>
</feature>
<dbReference type="InterPro" id="IPR025736">
    <property type="entry name" value="PucR_C-HTH_dom"/>
</dbReference>
<feature type="compositionally biased region" description="Basic and acidic residues" evidence="1">
    <location>
        <begin position="7"/>
        <end position="29"/>
    </location>
</feature>
<dbReference type="EMBL" id="BIFH01000013">
    <property type="protein sequence ID" value="GCD92492.1"/>
    <property type="molecule type" value="Genomic_DNA"/>
</dbReference>
<dbReference type="Proteomes" id="UP000286931">
    <property type="component" value="Unassembled WGS sequence"/>
</dbReference>
<evidence type="ECO:0000259" key="2">
    <source>
        <dbReference type="Pfam" id="PF13556"/>
    </source>
</evidence>
<keyword evidence="3" id="KW-0238">DNA-binding</keyword>
<evidence type="ECO:0000313" key="4">
    <source>
        <dbReference type="Proteomes" id="UP000286931"/>
    </source>
</evidence>
<evidence type="ECO:0000256" key="1">
    <source>
        <dbReference type="SAM" id="MobiDB-lite"/>
    </source>
</evidence>
<protein>
    <submittedName>
        <fullName evidence="3">DNA-binding protein</fullName>
    </submittedName>
</protein>
<sequence length="564" mass="60550">MSATYAEKSRVEHARPTGHPGFDESRFERPGPLAGARTDAYADPFHPDADDEHASDRRVRDLLTAQRLAAGPNGTRDLLRWLAHRTGTHMRIVDHEGAVHHEAFEDAANPAGRDVGSRAGTGHTITLGIGGERDAPQGTLQLLDPGRAGQRTQVLLADTVPVLGWAWNAERATAERRRGAEADARSRQAVLRLLSAGHTSTAQDVALAMGSPLPDVVGVLVVRFPEERRRGIERAARRLSGDGVRWAPDLTHADRLVFLVPAHGTPAPPRERGAAAAERPETAHRVAGRLSREFDDVLVGVSDAVALEHTSVAYEQAARAVSRAPAGADRVVGFEEHATPDELIGLDGVAWARRRLAPLRAYRPARRADPGADELATTLETWLRLGGRASRRLHLHRNTLIARLKSVAALLDADLDSLAVRAELSLALRILALHGAGDRDGGVETGAEGNATVAEAVTVENLLALPRVRTWAEDLVRPLGSDAGSHDLRTLRTWLDLDARIEPTAAALAISGPGVRKRLVRIEERLGAGLIGCPATQIDLWLALRAAAHATATAHPDHDTATRS</sequence>
<feature type="domain" description="PucR C-terminal helix-turn-helix" evidence="2">
    <location>
        <begin position="375"/>
        <end position="430"/>
    </location>
</feature>
<dbReference type="Gene3D" id="1.10.10.2840">
    <property type="entry name" value="PucR C-terminal helix-turn-helix domain"/>
    <property type="match status" value="2"/>
</dbReference>
<dbReference type="OrthoDB" id="8026818at2"/>
<keyword evidence="4" id="KW-1185">Reference proteome</keyword>
<dbReference type="RefSeq" id="WP_126634855.1">
    <property type="nucleotide sequence ID" value="NZ_BIFH01000013.1"/>
</dbReference>
<gene>
    <name evidence="3" type="ORF">EHYA_00130</name>
</gene>
<organism evidence="3 4">
    <name type="scientific">Embleya hyalina</name>
    <dbReference type="NCBI Taxonomy" id="516124"/>
    <lineage>
        <taxon>Bacteria</taxon>
        <taxon>Bacillati</taxon>
        <taxon>Actinomycetota</taxon>
        <taxon>Actinomycetes</taxon>
        <taxon>Kitasatosporales</taxon>
        <taxon>Streptomycetaceae</taxon>
        <taxon>Embleya</taxon>
    </lineage>
</organism>
<reference evidence="3 4" key="1">
    <citation type="submission" date="2018-12" db="EMBL/GenBank/DDBJ databases">
        <title>Draft genome sequence of Embleya hyalina NBRC 13850T.</title>
        <authorList>
            <person name="Komaki H."/>
            <person name="Hosoyama A."/>
            <person name="Kimura A."/>
            <person name="Ichikawa N."/>
            <person name="Tamura T."/>
        </authorList>
    </citation>
    <scope>NUCLEOTIDE SEQUENCE [LARGE SCALE GENOMIC DNA]</scope>
    <source>
        <strain evidence="3 4">NBRC 13850</strain>
    </source>
</reference>
<accession>A0A401YD49</accession>
<dbReference type="InterPro" id="IPR051448">
    <property type="entry name" value="CdaR-like_regulators"/>
</dbReference>
<proteinExistence type="predicted"/>
<dbReference type="Pfam" id="PF13556">
    <property type="entry name" value="HTH_30"/>
    <property type="match status" value="2"/>
</dbReference>
<dbReference type="InterPro" id="IPR042070">
    <property type="entry name" value="PucR_C-HTH_sf"/>
</dbReference>
<dbReference type="AlphaFoldDB" id="A0A401YD49"/>
<evidence type="ECO:0000313" key="3">
    <source>
        <dbReference type="EMBL" id="GCD92492.1"/>
    </source>
</evidence>
<comment type="caution">
    <text evidence="3">The sequence shown here is derived from an EMBL/GenBank/DDBJ whole genome shotgun (WGS) entry which is preliminary data.</text>
</comment>
<name>A0A401YD49_9ACTN</name>
<dbReference type="GO" id="GO:0003677">
    <property type="term" value="F:DNA binding"/>
    <property type="evidence" value="ECO:0007669"/>
    <property type="project" value="UniProtKB-KW"/>
</dbReference>
<dbReference type="PANTHER" id="PTHR33744">
    <property type="entry name" value="CARBOHYDRATE DIACID REGULATOR"/>
    <property type="match status" value="1"/>
</dbReference>